<dbReference type="EMBL" id="LJCR01002892">
    <property type="protein sequence ID" value="KPV48155.1"/>
    <property type="molecule type" value="Genomic_DNA"/>
</dbReference>
<dbReference type="Pfam" id="PF13228">
    <property type="entry name" value="DUF4037"/>
    <property type="match status" value="1"/>
</dbReference>
<evidence type="ECO:0000313" key="3">
    <source>
        <dbReference type="Proteomes" id="UP000050509"/>
    </source>
</evidence>
<sequence>MSESIIDISHAFFDEVVQPILLRDVPAEAGAMVAGVFGYGSEVLRLDDAYSRDHHWGLRINALLPESIFRERAEPLMAALSARMPASFRGHSLREGYTRWGGIELSSLEQHLRQTIGLDCPPQTYAEWLSIPEEDITHIVAGEVWHDPAGHFSTIRETLQGYYPEPVRLRRIAHWCRYFSGMGAYALNRAVLRDNELYATTTFARVIRLGVQLAFLLDRRYFPYDKWL</sequence>
<dbReference type="PATRIC" id="fig|186479.3.peg.5982"/>
<dbReference type="AlphaFoldDB" id="A0A0P9CYJ9"/>
<accession>A0A0P9CYJ9</accession>
<feature type="non-terminal residue" evidence="2">
    <location>
        <position position="228"/>
    </location>
</feature>
<reference evidence="2 3" key="1">
    <citation type="submission" date="2015-09" db="EMBL/GenBank/DDBJ databases">
        <title>Draft genome sequence of Kouleothrix aurantiaca JCM 19913.</title>
        <authorList>
            <person name="Hemp J."/>
        </authorList>
    </citation>
    <scope>NUCLEOTIDE SEQUENCE [LARGE SCALE GENOMIC DNA]</scope>
    <source>
        <strain evidence="2 3">COM-B</strain>
    </source>
</reference>
<dbReference type="InterPro" id="IPR025117">
    <property type="entry name" value="DUF4037"/>
</dbReference>
<protein>
    <recommendedName>
        <fullName evidence="1">DUF4037 domain-containing protein</fullName>
    </recommendedName>
</protein>
<name>A0A0P9CYJ9_9CHLR</name>
<keyword evidence="3" id="KW-1185">Reference proteome</keyword>
<organism evidence="2 3">
    <name type="scientific">Kouleothrix aurantiaca</name>
    <dbReference type="NCBI Taxonomy" id="186479"/>
    <lineage>
        <taxon>Bacteria</taxon>
        <taxon>Bacillati</taxon>
        <taxon>Chloroflexota</taxon>
        <taxon>Chloroflexia</taxon>
        <taxon>Chloroflexales</taxon>
        <taxon>Roseiflexineae</taxon>
        <taxon>Roseiflexaceae</taxon>
        <taxon>Kouleothrix</taxon>
    </lineage>
</organism>
<gene>
    <name evidence="2" type="ORF">SE17_39580</name>
</gene>
<evidence type="ECO:0000313" key="2">
    <source>
        <dbReference type="EMBL" id="KPV48155.1"/>
    </source>
</evidence>
<comment type="caution">
    <text evidence="2">The sequence shown here is derived from an EMBL/GenBank/DDBJ whole genome shotgun (WGS) entry which is preliminary data.</text>
</comment>
<feature type="domain" description="DUF4037" evidence="1">
    <location>
        <begin position="128"/>
        <end position="228"/>
    </location>
</feature>
<evidence type="ECO:0000259" key="1">
    <source>
        <dbReference type="Pfam" id="PF13228"/>
    </source>
</evidence>
<proteinExistence type="predicted"/>
<dbReference type="Proteomes" id="UP000050509">
    <property type="component" value="Unassembled WGS sequence"/>
</dbReference>